<organism evidence="2 3">
    <name type="scientific">Simplicispira metamorpha</name>
    <dbReference type="NCBI Taxonomy" id="80881"/>
    <lineage>
        <taxon>Bacteria</taxon>
        <taxon>Pseudomonadati</taxon>
        <taxon>Pseudomonadota</taxon>
        <taxon>Betaproteobacteria</taxon>
        <taxon>Burkholderiales</taxon>
        <taxon>Comamonadaceae</taxon>
        <taxon>Simplicispira</taxon>
    </lineage>
</organism>
<sequence>MSAPHKSIPHHNAFDVLRNSHGVILTELETSRLATALQGVQTIAAILQQRELDVDQDPGDGLTFDSNVAQGLIAALATCAKYAEGIVDTGGLMGQCATHNTPAYAELEAARWRVLEANRKGASEWAKEQQAEHHQNPQPKQAENHTQQAQAAIKDEAPKPARRTVNTSAQHIQ</sequence>
<evidence type="ECO:0000313" key="2">
    <source>
        <dbReference type="EMBL" id="TCP19116.1"/>
    </source>
</evidence>
<comment type="caution">
    <text evidence="2">The sequence shown here is derived from an EMBL/GenBank/DDBJ whole genome shotgun (WGS) entry which is preliminary data.</text>
</comment>
<proteinExistence type="predicted"/>
<gene>
    <name evidence="2" type="ORF">EV674_107113</name>
</gene>
<dbReference type="RefSeq" id="WP_119014925.1">
    <property type="nucleotide sequence ID" value="NZ_QXNC01000084.1"/>
</dbReference>
<dbReference type="AlphaFoldDB" id="A0A4V2SKD5"/>
<protein>
    <submittedName>
        <fullName evidence="2">Uncharacterized protein</fullName>
    </submittedName>
</protein>
<keyword evidence="3" id="KW-1185">Reference proteome</keyword>
<feature type="compositionally biased region" description="Polar residues" evidence="1">
    <location>
        <begin position="164"/>
        <end position="173"/>
    </location>
</feature>
<evidence type="ECO:0000256" key="1">
    <source>
        <dbReference type="SAM" id="MobiDB-lite"/>
    </source>
</evidence>
<evidence type="ECO:0000313" key="3">
    <source>
        <dbReference type="Proteomes" id="UP000295182"/>
    </source>
</evidence>
<dbReference type="Proteomes" id="UP000295182">
    <property type="component" value="Unassembled WGS sequence"/>
</dbReference>
<feature type="region of interest" description="Disordered" evidence="1">
    <location>
        <begin position="121"/>
        <end position="173"/>
    </location>
</feature>
<name>A0A4V2SKD5_9BURK</name>
<accession>A0A4V2SKD5</accession>
<feature type="compositionally biased region" description="Basic and acidic residues" evidence="1">
    <location>
        <begin position="121"/>
        <end position="135"/>
    </location>
</feature>
<dbReference type="EMBL" id="SLXH01000007">
    <property type="protein sequence ID" value="TCP19116.1"/>
    <property type="molecule type" value="Genomic_DNA"/>
</dbReference>
<reference evidence="2 3" key="1">
    <citation type="submission" date="2019-03" db="EMBL/GenBank/DDBJ databases">
        <title>Genomic Encyclopedia of Type Strains, Phase IV (KMG-IV): sequencing the most valuable type-strain genomes for metagenomic binning, comparative biology and taxonomic classification.</title>
        <authorList>
            <person name="Goeker M."/>
        </authorList>
    </citation>
    <scope>NUCLEOTIDE SEQUENCE [LARGE SCALE GENOMIC DNA]</scope>
    <source>
        <strain evidence="2 3">DSM 1837</strain>
    </source>
</reference>
<feature type="compositionally biased region" description="Polar residues" evidence="1">
    <location>
        <begin position="136"/>
        <end position="150"/>
    </location>
</feature>